<organism evidence="1">
    <name type="scientific">viral metagenome</name>
    <dbReference type="NCBI Taxonomy" id="1070528"/>
    <lineage>
        <taxon>unclassified sequences</taxon>
        <taxon>metagenomes</taxon>
        <taxon>organismal metagenomes</taxon>
    </lineage>
</organism>
<proteinExistence type="predicted"/>
<reference evidence="1" key="1">
    <citation type="submission" date="2020-03" db="EMBL/GenBank/DDBJ databases">
        <title>The deep terrestrial virosphere.</title>
        <authorList>
            <person name="Holmfeldt K."/>
            <person name="Nilsson E."/>
            <person name="Simone D."/>
            <person name="Lopez-Fernandez M."/>
            <person name="Wu X."/>
            <person name="de Brujin I."/>
            <person name="Lundin D."/>
            <person name="Andersson A."/>
            <person name="Bertilsson S."/>
            <person name="Dopson M."/>
        </authorList>
    </citation>
    <scope>NUCLEOTIDE SEQUENCE</scope>
    <source>
        <strain evidence="1">MM415B03941</strain>
    </source>
</reference>
<protein>
    <submittedName>
        <fullName evidence="1">Uncharacterized protein</fullName>
    </submittedName>
</protein>
<dbReference type="AlphaFoldDB" id="A0A6M3LH46"/>
<accession>A0A6M3LH46</accession>
<evidence type="ECO:0000313" key="1">
    <source>
        <dbReference type="EMBL" id="QJA94180.1"/>
    </source>
</evidence>
<gene>
    <name evidence="1" type="ORF">MM415B03941_0005</name>
</gene>
<sequence length="88" mass="10385">MIIDNGNKYIHYELYSDSGKTQRWLVRNKSSQFTLGYIQWFGAWRQYTFMPAEGSEFNNGCLQSIIDFLTRMNSEKRILSVPASKMKF</sequence>
<name>A0A6M3LH46_9ZZZZ</name>
<dbReference type="EMBL" id="MT143210">
    <property type="protein sequence ID" value="QJA94180.1"/>
    <property type="molecule type" value="Genomic_DNA"/>
</dbReference>